<protein>
    <recommendedName>
        <fullName evidence="4">F-box domain-containing protein</fullName>
    </recommendedName>
</protein>
<reference evidence="2 3" key="1">
    <citation type="submission" date="2019-03" db="EMBL/GenBank/DDBJ databases">
        <title>Rhodosporidium diobovatum UCD-FST 08-225 genome sequencing, assembly, and annotation.</title>
        <authorList>
            <person name="Fakankun I.U."/>
            <person name="Fristensky B."/>
            <person name="Levin D.B."/>
        </authorList>
    </citation>
    <scope>NUCLEOTIDE SEQUENCE [LARGE SCALE GENOMIC DNA]</scope>
    <source>
        <strain evidence="2 3">UCD-FST 08-225</strain>
    </source>
</reference>
<dbReference type="Proteomes" id="UP000311382">
    <property type="component" value="Unassembled WGS sequence"/>
</dbReference>
<feature type="region of interest" description="Disordered" evidence="1">
    <location>
        <begin position="348"/>
        <end position="419"/>
    </location>
</feature>
<proteinExistence type="predicted"/>
<feature type="compositionally biased region" description="Basic and acidic residues" evidence="1">
    <location>
        <begin position="366"/>
        <end position="389"/>
    </location>
</feature>
<gene>
    <name evidence="2" type="ORF">DMC30DRAFT_412192</name>
</gene>
<dbReference type="EMBL" id="SOZI01000116">
    <property type="protein sequence ID" value="TNY18911.1"/>
    <property type="molecule type" value="Genomic_DNA"/>
</dbReference>
<dbReference type="SUPFAM" id="SSF52047">
    <property type="entry name" value="RNI-like"/>
    <property type="match status" value="1"/>
</dbReference>
<organism evidence="2 3">
    <name type="scientific">Rhodotorula diobovata</name>
    <dbReference type="NCBI Taxonomy" id="5288"/>
    <lineage>
        <taxon>Eukaryota</taxon>
        <taxon>Fungi</taxon>
        <taxon>Dikarya</taxon>
        <taxon>Basidiomycota</taxon>
        <taxon>Pucciniomycotina</taxon>
        <taxon>Microbotryomycetes</taxon>
        <taxon>Sporidiobolales</taxon>
        <taxon>Sporidiobolaceae</taxon>
        <taxon>Rhodotorula</taxon>
    </lineage>
</organism>
<dbReference type="InterPro" id="IPR032675">
    <property type="entry name" value="LRR_dom_sf"/>
</dbReference>
<evidence type="ECO:0000313" key="2">
    <source>
        <dbReference type="EMBL" id="TNY18911.1"/>
    </source>
</evidence>
<name>A0A5C5FT02_9BASI</name>
<keyword evidence="3" id="KW-1185">Reference proteome</keyword>
<comment type="caution">
    <text evidence="2">The sequence shown here is derived from an EMBL/GenBank/DDBJ whole genome shotgun (WGS) entry which is preliminary data.</text>
</comment>
<accession>A0A5C5FT02</accession>
<dbReference type="Gene3D" id="3.80.10.10">
    <property type="entry name" value="Ribonuclease Inhibitor"/>
    <property type="match status" value="1"/>
</dbReference>
<evidence type="ECO:0008006" key="4">
    <source>
        <dbReference type="Google" id="ProtNLM"/>
    </source>
</evidence>
<sequence length="447" mass="49142">MERFAELPPELVTRILQLSATASDPLDPLERRRIRRQLGSLSLVHSTWTPVAQRLLLGPDPVKLYHRREYAPFVQLALARGASLAHLVNRIDLEWWGEEQDTELAAVLQACDGVEELVLTYVERVHLEQVATGPNLSALSLRQCTLVSSSFPLLEPPPSAPLPPPPHFTALTSFDLRLCSLRRDFLPFSLHSSHRPLPNLQHLLLHTGAHDQSPGTVRALVRSVAPQLRSLSLDATAEEIVFGHGGGDGAEGSAPRFPALRALGLYWDAAYSRLVGTRFLLPPLPPASSARAAPAPPPPFLHLSLYPAPSTLPALGATLLSLLESAELRAGMRWRRVEHLRAEGTLRDLDGFADDEADDEDEEEGAREGEARPGERPTDALLRAARDASVDLLIEDAPPSHAAGEEGEQPQPQSQRATFARGFDTSWWRFVREVERDEVRRAADSSS</sequence>
<evidence type="ECO:0000313" key="3">
    <source>
        <dbReference type="Proteomes" id="UP000311382"/>
    </source>
</evidence>
<dbReference type="AlphaFoldDB" id="A0A5C5FT02"/>
<evidence type="ECO:0000256" key="1">
    <source>
        <dbReference type="SAM" id="MobiDB-lite"/>
    </source>
</evidence>
<dbReference type="OrthoDB" id="2524297at2759"/>
<feature type="compositionally biased region" description="Acidic residues" evidence="1">
    <location>
        <begin position="351"/>
        <end position="365"/>
    </location>
</feature>